<evidence type="ECO:0000313" key="1">
    <source>
        <dbReference type="EMBL" id="GAA0856941.1"/>
    </source>
</evidence>
<protein>
    <submittedName>
        <fullName evidence="1">Uncharacterized protein</fullName>
    </submittedName>
</protein>
<evidence type="ECO:0000313" key="2">
    <source>
        <dbReference type="Proteomes" id="UP001500359"/>
    </source>
</evidence>
<accession>A0ABP3WUN6</accession>
<reference evidence="2" key="1">
    <citation type="journal article" date="2019" name="Int. J. Syst. Evol. Microbiol.">
        <title>The Global Catalogue of Microorganisms (GCM) 10K type strain sequencing project: providing services to taxonomists for standard genome sequencing and annotation.</title>
        <authorList>
            <consortium name="The Broad Institute Genomics Platform"/>
            <consortium name="The Broad Institute Genome Sequencing Center for Infectious Disease"/>
            <person name="Wu L."/>
            <person name="Ma J."/>
        </authorList>
    </citation>
    <scope>NUCLEOTIDE SEQUENCE [LARGE SCALE GENOMIC DNA]</scope>
    <source>
        <strain evidence="2">JCM 15896</strain>
    </source>
</reference>
<keyword evidence="2" id="KW-1185">Reference proteome</keyword>
<name>A0ABP3WUN6_9ALTE</name>
<comment type="caution">
    <text evidence="1">The sequence shown here is derived from an EMBL/GenBank/DDBJ whole genome shotgun (WGS) entry which is preliminary data.</text>
</comment>
<sequence length="329" mass="36972">MAKLLLSGGCLRPNGFELGEGKYYGKASLVQLDLDSGEFVTVLSKEEGGENYPAEHPNLQFTAGCVDGDTLWLPTDTEVHQYSLPELTLKSVYSHPCFHNIHSTHIINDELVASSTGLDNIVVMDKTDGHIKRIINTQGKDPWHRFDPDTDYRLVHSTRPHDSHPNFVFKVDNDLWATRCTQEDAVNLSNVEDKIDISMGGDVSVHDGVCWNDKIVFTRVDGALVFCDPQNRSVIETFDPFGNALNRPMGWCRGLHIDGDMFYIGYSKLRKTNLKSKIKFLTKGNFKYSSGNNSLVVALNIKTRKVEQVYTSPEDTIDAIYGIMPFNYD</sequence>
<dbReference type="InterPro" id="IPR011047">
    <property type="entry name" value="Quinoprotein_ADH-like_sf"/>
</dbReference>
<dbReference type="RefSeq" id="WP_343859602.1">
    <property type="nucleotide sequence ID" value="NZ_BAAAFD010000005.1"/>
</dbReference>
<proteinExistence type="predicted"/>
<dbReference type="EMBL" id="BAAAFD010000005">
    <property type="protein sequence ID" value="GAA0856941.1"/>
    <property type="molecule type" value="Genomic_DNA"/>
</dbReference>
<organism evidence="1 2">
    <name type="scientific">Aliiglaciecola litoralis</name>
    <dbReference type="NCBI Taxonomy" id="582857"/>
    <lineage>
        <taxon>Bacteria</taxon>
        <taxon>Pseudomonadati</taxon>
        <taxon>Pseudomonadota</taxon>
        <taxon>Gammaproteobacteria</taxon>
        <taxon>Alteromonadales</taxon>
        <taxon>Alteromonadaceae</taxon>
        <taxon>Aliiglaciecola</taxon>
    </lineage>
</organism>
<gene>
    <name evidence="1" type="ORF">GCM10009114_20750</name>
</gene>
<dbReference type="Proteomes" id="UP001500359">
    <property type="component" value="Unassembled WGS sequence"/>
</dbReference>
<dbReference type="SUPFAM" id="SSF50998">
    <property type="entry name" value="Quinoprotein alcohol dehydrogenase-like"/>
    <property type="match status" value="1"/>
</dbReference>